<sequence length="183" mass="20284">MNTRTLCLGVLTLGDATGYDITKRFERSFKHFMAVSQAAIYPALRDLNAEGLVTCTRVEQEDRPARKVYSITDAGRRALTDALVATPPRHDVRSDFIALVFFGHLLPQDKLVATLDQQLEDFETRIATCRAWLADGHGHDMPAGMRFAAGFGITVLSAACAYIRENRHMLEHPAAPRPEDAAE</sequence>
<evidence type="ECO:0000313" key="3">
    <source>
        <dbReference type="Proteomes" id="UP000199415"/>
    </source>
</evidence>
<dbReference type="Gene3D" id="6.10.140.1570">
    <property type="match status" value="1"/>
</dbReference>
<dbReference type="Proteomes" id="UP000199415">
    <property type="component" value="Unassembled WGS sequence"/>
</dbReference>
<proteinExistence type="predicted"/>
<dbReference type="GO" id="GO:0003677">
    <property type="term" value="F:DNA binding"/>
    <property type="evidence" value="ECO:0007669"/>
    <property type="project" value="UniProtKB-KW"/>
</dbReference>
<gene>
    <name evidence="2" type="ORF">SAMN05216241_10151</name>
</gene>
<evidence type="ECO:0000313" key="2">
    <source>
        <dbReference type="EMBL" id="SDF42404.1"/>
    </source>
</evidence>
<keyword evidence="3" id="KW-1185">Reference proteome</keyword>
<dbReference type="RefSeq" id="WP_090018121.1">
    <property type="nucleotide sequence ID" value="NZ_FNCE01000001.1"/>
</dbReference>
<dbReference type="AlphaFoldDB" id="A0A1G7KZ91"/>
<name>A0A1G7KZ91_9PROT</name>
<feature type="domain" description="Transcription regulator PadR N-terminal" evidence="1">
    <location>
        <begin position="8"/>
        <end position="80"/>
    </location>
</feature>
<keyword evidence="2" id="KW-0238">DNA-binding</keyword>
<dbReference type="InterPro" id="IPR036388">
    <property type="entry name" value="WH-like_DNA-bd_sf"/>
</dbReference>
<dbReference type="PANTHER" id="PTHR43252:SF6">
    <property type="entry name" value="NEGATIVE TRANSCRIPTION REGULATOR PADR"/>
    <property type="match status" value="1"/>
</dbReference>
<dbReference type="SUPFAM" id="SSF46785">
    <property type="entry name" value="Winged helix' DNA-binding domain"/>
    <property type="match status" value="1"/>
</dbReference>
<dbReference type="STRING" id="1082479.SAMN05216241_10151"/>
<dbReference type="Pfam" id="PF03551">
    <property type="entry name" value="PadR"/>
    <property type="match status" value="1"/>
</dbReference>
<dbReference type="InterPro" id="IPR036390">
    <property type="entry name" value="WH_DNA-bd_sf"/>
</dbReference>
<organism evidence="2 3">
    <name type="scientific">Limimonas halophila</name>
    <dbReference type="NCBI Taxonomy" id="1082479"/>
    <lineage>
        <taxon>Bacteria</taxon>
        <taxon>Pseudomonadati</taxon>
        <taxon>Pseudomonadota</taxon>
        <taxon>Alphaproteobacteria</taxon>
        <taxon>Rhodospirillales</taxon>
        <taxon>Rhodovibrionaceae</taxon>
        <taxon>Limimonas</taxon>
    </lineage>
</organism>
<accession>A0A1G7KZ91</accession>
<reference evidence="2 3" key="1">
    <citation type="submission" date="2016-10" db="EMBL/GenBank/DDBJ databases">
        <authorList>
            <person name="de Groot N.N."/>
        </authorList>
    </citation>
    <scope>NUCLEOTIDE SEQUENCE [LARGE SCALE GENOMIC DNA]</scope>
    <source>
        <strain evidence="2 3">DSM 25584</strain>
    </source>
</reference>
<dbReference type="PANTHER" id="PTHR43252">
    <property type="entry name" value="TRANSCRIPTIONAL REGULATOR YQJI"/>
    <property type="match status" value="1"/>
</dbReference>
<protein>
    <submittedName>
        <fullName evidence="2">DNA-binding transcriptional regulator, PadR family</fullName>
    </submittedName>
</protein>
<dbReference type="InterPro" id="IPR005149">
    <property type="entry name" value="Tscrpt_reg_PadR_N"/>
</dbReference>
<dbReference type="OrthoDB" id="3186544at2"/>
<dbReference type="EMBL" id="FNCE01000001">
    <property type="protein sequence ID" value="SDF42404.1"/>
    <property type="molecule type" value="Genomic_DNA"/>
</dbReference>
<dbReference type="Gene3D" id="1.10.10.10">
    <property type="entry name" value="Winged helix-like DNA-binding domain superfamily/Winged helix DNA-binding domain"/>
    <property type="match status" value="1"/>
</dbReference>
<evidence type="ECO:0000259" key="1">
    <source>
        <dbReference type="Pfam" id="PF03551"/>
    </source>
</evidence>